<keyword evidence="5" id="KW-0067">ATP-binding</keyword>
<dbReference type="AlphaFoldDB" id="A0A1Y2GM29"/>
<feature type="domain" description="ABC transmembrane type-1" evidence="11">
    <location>
        <begin position="680"/>
        <end position="958"/>
    </location>
</feature>
<dbReference type="PANTHER" id="PTHR24223:SF415">
    <property type="entry name" value="FI20190P1"/>
    <property type="match status" value="1"/>
</dbReference>
<dbReference type="Pfam" id="PF00664">
    <property type="entry name" value="ABC_membrane"/>
    <property type="match status" value="2"/>
</dbReference>
<keyword evidence="4" id="KW-0547">Nucleotide-binding</keyword>
<dbReference type="RefSeq" id="XP_021881104.1">
    <property type="nucleotide sequence ID" value="XM_022027126.1"/>
</dbReference>
<dbReference type="CDD" id="cd03250">
    <property type="entry name" value="ABCC_MRP_domain1"/>
    <property type="match status" value="1"/>
</dbReference>
<dbReference type="GO" id="GO:0140359">
    <property type="term" value="F:ABC-type transporter activity"/>
    <property type="evidence" value="ECO:0007669"/>
    <property type="project" value="InterPro"/>
</dbReference>
<evidence type="ECO:0000256" key="5">
    <source>
        <dbReference type="ARBA" id="ARBA00022840"/>
    </source>
</evidence>
<feature type="transmembrane region" description="Helical" evidence="9">
    <location>
        <begin position="128"/>
        <end position="146"/>
    </location>
</feature>
<feature type="transmembrane region" description="Helical" evidence="9">
    <location>
        <begin position="713"/>
        <end position="736"/>
    </location>
</feature>
<dbReference type="InterPro" id="IPR050173">
    <property type="entry name" value="ABC_transporter_C-like"/>
</dbReference>
<dbReference type="InterPro" id="IPR036640">
    <property type="entry name" value="ABC1_TM_sf"/>
</dbReference>
<accession>A0A1Y2GM29</accession>
<dbReference type="InterPro" id="IPR011527">
    <property type="entry name" value="ABC1_TM_dom"/>
</dbReference>
<proteinExistence type="predicted"/>
<feature type="domain" description="ABC transporter" evidence="10">
    <location>
        <begin position="994"/>
        <end position="1253"/>
    </location>
</feature>
<sequence>MKVIVKTFFWPLIFVSLVQLASSSLQFVLPVLIHHILAYIESEDETIPRSRGVILALGMFVVNIMVSFLSGQFNKQITELGLEVRSALISMIYRKALVLSPKSRNNKGSAGEITNHMSTDAEKWTKDLFWVICWVTVPFEILVASVMLYNVLGWSVLCGLFTIVVITPIQGKAGRFFDSAGDARLEAMDSRVRIMSELLSHIKNIKLYGYEPHFKDKATSYREQEINLLRQTGKVMSLLTIIFTCLPLFMAFVSFAVYASVGGPGFTQGDMNAQVIFVSVSLFSLLYRPIGIMSRLAESTIGLRVATRRVQKFLLKEEQDPLAIERDPNVPKDPNVPLIQIENGTFAWAPEHENPAEEDNDAGGGDNDDESSQEQITETTALLTAEQNSSNGPALVGINASFARGSLTAVVGRVGQGKSSLLSAMIGDMYKREGHVRIYGSVAYVPQQAWIINATVRDNIVFGKPFDQERYGRVLFASGLLPDLQVLAAGDQTEIGERGINLSGGQKQRVSLARAAYLNADIYLLDDPLSAVDAHVDQHLWEHLLGPTGLLKDKTRVLVTHGIHHLEQVDHILLIRDGRIKEAGGYTHLMKANDVFYNLIKEFSIGRKKKVKHASTSSNTTGDEDESSTIADEVDSVKGGGEHEAADGGLVDEENTQVGIVGWSTFKAYCEAMSYYYFTITVLLYLVWEIFQQSVPFWLEYWTRVANTTTHTVIYFLSVYAALVIAYIAVDVYLTYVSNVHACLRASIVLHENLLARVLRLPMCFFDVTPQGRVLNRFSSDISCIDETVPDSFLSLLTCFFNLLGTLFILTFATPAFIATLPVMALIILVIQRYYIKTSSMLRRLESISKSPLYQHFDETLNGVSSIRAMGIQSRFIDENAARSDRFANAYYSSMMINRWLNVRLEALSTLSVLIVALLAVGNKDSLSPSIAGLALSNSLSLTYNVIWTLRSYCDLAGDLVAVERVHEYSNKRTEAPNSIAIELPHNWPSQGRVSFKNYSARYRQGLDLVIKNVSFEVNPGQRIGIVGRTGAGKSSLTLALFRIIEAADSYWARASAQDGHFNDGTNVEPLIDGGHIEIDEVDISTLGLKDLRQRLSIIPQDPTLFSGTIRENLDPFDQATDAEIWEALDRAHLKDYISSLTNGLSFEVAQNGENLSVGQRSLLCLARALLRKSKVLVLDEATAAVDVETDELIQKTIRKEFQDRTILTIAHRIKTIMDYDKILVLEKGQVEEYDTPANLLRKKGLFYSLAEQAGETH</sequence>
<feature type="region of interest" description="Disordered" evidence="8">
    <location>
        <begin position="351"/>
        <end position="376"/>
    </location>
</feature>
<evidence type="ECO:0000256" key="2">
    <source>
        <dbReference type="ARBA" id="ARBA00022448"/>
    </source>
</evidence>
<evidence type="ECO:0000256" key="1">
    <source>
        <dbReference type="ARBA" id="ARBA00004141"/>
    </source>
</evidence>
<keyword evidence="12" id="KW-0378">Hydrolase</keyword>
<dbReference type="PANTHER" id="PTHR24223">
    <property type="entry name" value="ATP-BINDING CASSETTE SUB-FAMILY C"/>
    <property type="match status" value="1"/>
</dbReference>
<evidence type="ECO:0000256" key="4">
    <source>
        <dbReference type="ARBA" id="ARBA00022741"/>
    </source>
</evidence>
<keyword evidence="3 9" id="KW-0812">Transmembrane</keyword>
<dbReference type="GO" id="GO:0016020">
    <property type="term" value="C:membrane"/>
    <property type="evidence" value="ECO:0007669"/>
    <property type="project" value="UniProtKB-SubCell"/>
</dbReference>
<dbReference type="FunFam" id="3.40.50.300:FF:000604">
    <property type="entry name" value="ABC transporter B family member 28"/>
    <property type="match status" value="1"/>
</dbReference>
<feature type="transmembrane region" description="Helical" evidence="9">
    <location>
        <begin position="816"/>
        <end position="836"/>
    </location>
</feature>
<organism evidence="12 13">
    <name type="scientific">Lobosporangium transversale</name>
    <dbReference type="NCBI Taxonomy" id="64571"/>
    <lineage>
        <taxon>Eukaryota</taxon>
        <taxon>Fungi</taxon>
        <taxon>Fungi incertae sedis</taxon>
        <taxon>Mucoromycota</taxon>
        <taxon>Mortierellomycotina</taxon>
        <taxon>Mortierellomycetes</taxon>
        <taxon>Mortierellales</taxon>
        <taxon>Mortierellaceae</taxon>
        <taxon>Lobosporangium</taxon>
    </lineage>
</organism>
<dbReference type="PROSITE" id="PS50893">
    <property type="entry name" value="ABC_TRANSPORTER_2"/>
    <property type="match status" value="2"/>
</dbReference>
<feature type="transmembrane region" description="Helical" evidence="9">
    <location>
        <begin position="903"/>
        <end position="922"/>
    </location>
</feature>
<dbReference type="InterPro" id="IPR017871">
    <property type="entry name" value="ABC_transporter-like_CS"/>
</dbReference>
<dbReference type="InterPro" id="IPR003593">
    <property type="entry name" value="AAA+_ATPase"/>
</dbReference>
<keyword evidence="7 9" id="KW-0472">Membrane</keyword>
<dbReference type="GeneID" id="33568969"/>
<dbReference type="InterPro" id="IPR044746">
    <property type="entry name" value="ABCC_6TM_D1"/>
</dbReference>
<keyword evidence="6 9" id="KW-1133">Transmembrane helix</keyword>
<comment type="subcellular location">
    <subcellularLocation>
        <location evidence="1">Membrane</location>
        <topology evidence="1">Multi-pass membrane protein</topology>
    </subcellularLocation>
</comment>
<keyword evidence="13" id="KW-1185">Reference proteome</keyword>
<dbReference type="GO" id="GO:0005737">
    <property type="term" value="C:cytoplasm"/>
    <property type="evidence" value="ECO:0007669"/>
    <property type="project" value="UniProtKB-ARBA"/>
</dbReference>
<dbReference type="SUPFAM" id="SSF90123">
    <property type="entry name" value="ABC transporter transmembrane region"/>
    <property type="match status" value="2"/>
</dbReference>
<dbReference type="PROSITE" id="PS50929">
    <property type="entry name" value="ABC_TM1F"/>
    <property type="match status" value="2"/>
</dbReference>
<evidence type="ECO:0000313" key="12">
    <source>
        <dbReference type="EMBL" id="ORZ14972.1"/>
    </source>
</evidence>
<dbReference type="InterPro" id="IPR003439">
    <property type="entry name" value="ABC_transporter-like_ATP-bd"/>
</dbReference>
<feature type="transmembrane region" description="Helical" evidence="9">
    <location>
        <begin position="52"/>
        <end position="70"/>
    </location>
</feature>
<feature type="transmembrane region" description="Helical" evidence="9">
    <location>
        <begin position="238"/>
        <end position="259"/>
    </location>
</feature>
<dbReference type="FunFam" id="3.40.50.300:FF:000997">
    <property type="entry name" value="Multidrug resistance-associated protein 1"/>
    <property type="match status" value="1"/>
</dbReference>
<keyword evidence="2" id="KW-0813">Transport</keyword>
<comment type="caution">
    <text evidence="12">The sequence shown here is derived from an EMBL/GenBank/DDBJ whole genome shotgun (WGS) entry which is preliminary data.</text>
</comment>
<dbReference type="PROSITE" id="PS00211">
    <property type="entry name" value="ABC_TRANSPORTER_1"/>
    <property type="match status" value="2"/>
</dbReference>
<dbReference type="Pfam" id="PF00005">
    <property type="entry name" value="ABC_tran"/>
    <property type="match status" value="2"/>
</dbReference>
<dbReference type="Gene3D" id="3.40.50.300">
    <property type="entry name" value="P-loop containing nucleotide triphosphate hydrolases"/>
    <property type="match status" value="2"/>
</dbReference>
<dbReference type="GO" id="GO:0005524">
    <property type="term" value="F:ATP binding"/>
    <property type="evidence" value="ECO:0007669"/>
    <property type="project" value="UniProtKB-KW"/>
</dbReference>
<protein>
    <submittedName>
        <fullName evidence="12">p-loop containing nucleoside triphosphate hydrolase protein</fullName>
    </submittedName>
</protein>
<feature type="transmembrane region" description="Helical" evidence="9">
    <location>
        <begin position="675"/>
        <end position="693"/>
    </location>
</feature>
<dbReference type="FunFam" id="1.20.1560.10:FF:000010">
    <property type="entry name" value="Multidrug resistance-associated ABC transporter"/>
    <property type="match status" value="1"/>
</dbReference>
<reference evidence="12 13" key="1">
    <citation type="submission" date="2016-07" db="EMBL/GenBank/DDBJ databases">
        <title>Pervasive Adenine N6-methylation of Active Genes in Fungi.</title>
        <authorList>
            <consortium name="DOE Joint Genome Institute"/>
            <person name="Mondo S.J."/>
            <person name="Dannebaum R.O."/>
            <person name="Kuo R.C."/>
            <person name="Labutti K."/>
            <person name="Haridas S."/>
            <person name="Kuo A."/>
            <person name="Salamov A."/>
            <person name="Ahrendt S.R."/>
            <person name="Lipzen A."/>
            <person name="Sullivan W."/>
            <person name="Andreopoulos W.B."/>
            <person name="Clum A."/>
            <person name="Lindquist E."/>
            <person name="Daum C."/>
            <person name="Ramamoorthy G.K."/>
            <person name="Gryganskyi A."/>
            <person name="Culley D."/>
            <person name="Magnuson J.K."/>
            <person name="James T.Y."/>
            <person name="O'Malley M.A."/>
            <person name="Stajich J.E."/>
            <person name="Spatafora J.W."/>
            <person name="Visel A."/>
            <person name="Grigoriev I.V."/>
        </authorList>
    </citation>
    <scope>NUCLEOTIDE SEQUENCE [LARGE SCALE GENOMIC DNA]</scope>
    <source>
        <strain evidence="12 13">NRRL 3116</strain>
    </source>
</reference>
<dbReference type="InterPro" id="IPR027417">
    <property type="entry name" value="P-loop_NTPase"/>
</dbReference>
<evidence type="ECO:0000256" key="6">
    <source>
        <dbReference type="ARBA" id="ARBA00022989"/>
    </source>
</evidence>
<dbReference type="InParanoid" id="A0A1Y2GM29"/>
<evidence type="ECO:0000259" key="11">
    <source>
        <dbReference type="PROSITE" id="PS50929"/>
    </source>
</evidence>
<feature type="compositionally biased region" description="Acidic residues" evidence="8">
    <location>
        <begin position="356"/>
        <end position="372"/>
    </location>
</feature>
<dbReference type="Gene3D" id="1.20.1560.10">
    <property type="entry name" value="ABC transporter type 1, transmembrane domain"/>
    <property type="match status" value="2"/>
</dbReference>
<feature type="transmembrane region" description="Helical" evidence="9">
    <location>
        <begin position="152"/>
        <end position="169"/>
    </location>
</feature>
<evidence type="ECO:0000256" key="8">
    <source>
        <dbReference type="SAM" id="MobiDB-lite"/>
    </source>
</evidence>
<dbReference type="EMBL" id="MCFF01000020">
    <property type="protein sequence ID" value="ORZ14972.1"/>
    <property type="molecule type" value="Genomic_DNA"/>
</dbReference>
<evidence type="ECO:0000313" key="13">
    <source>
        <dbReference type="Proteomes" id="UP000193648"/>
    </source>
</evidence>
<evidence type="ECO:0000256" key="3">
    <source>
        <dbReference type="ARBA" id="ARBA00022692"/>
    </source>
</evidence>
<feature type="domain" description="ABC transporter" evidence="10">
    <location>
        <begin position="377"/>
        <end position="602"/>
    </location>
</feature>
<evidence type="ECO:0000256" key="7">
    <source>
        <dbReference type="ARBA" id="ARBA00023136"/>
    </source>
</evidence>
<name>A0A1Y2GM29_9FUNG</name>
<evidence type="ECO:0000259" key="10">
    <source>
        <dbReference type="PROSITE" id="PS50893"/>
    </source>
</evidence>
<feature type="domain" description="ABC transmembrane type-1" evidence="11">
    <location>
        <begin position="13"/>
        <end position="302"/>
    </location>
</feature>
<dbReference type="SMART" id="SM00382">
    <property type="entry name" value="AAA"/>
    <property type="match status" value="2"/>
</dbReference>
<dbReference type="STRING" id="64571.A0A1Y2GM29"/>
<dbReference type="CDD" id="cd18603">
    <property type="entry name" value="ABC_6TM_MRP1_2_3_6_D2_like"/>
    <property type="match status" value="1"/>
</dbReference>
<dbReference type="OrthoDB" id="6500128at2759"/>
<dbReference type="CDD" id="cd03244">
    <property type="entry name" value="ABCC_MRP_domain2"/>
    <property type="match status" value="1"/>
</dbReference>
<dbReference type="CDD" id="cd18579">
    <property type="entry name" value="ABC_6TM_ABCC_D1"/>
    <property type="match status" value="1"/>
</dbReference>
<dbReference type="SUPFAM" id="SSF52540">
    <property type="entry name" value="P-loop containing nucleoside triphosphate hydrolases"/>
    <property type="match status" value="2"/>
</dbReference>
<dbReference type="GO" id="GO:0016887">
    <property type="term" value="F:ATP hydrolysis activity"/>
    <property type="evidence" value="ECO:0007669"/>
    <property type="project" value="InterPro"/>
</dbReference>
<dbReference type="Proteomes" id="UP000193648">
    <property type="component" value="Unassembled WGS sequence"/>
</dbReference>
<gene>
    <name evidence="12" type="ORF">BCR41DRAFT_377875</name>
</gene>
<evidence type="ECO:0000256" key="9">
    <source>
        <dbReference type="SAM" id="Phobius"/>
    </source>
</evidence>
<feature type="transmembrane region" description="Helical" evidence="9">
    <location>
        <begin position="12"/>
        <end position="40"/>
    </location>
</feature>